<keyword evidence="3" id="KW-0444">Lipid biosynthesis</keyword>
<dbReference type="EMBL" id="PUFO01000068">
    <property type="protein sequence ID" value="TDG75130.1"/>
    <property type="molecule type" value="Genomic_DNA"/>
</dbReference>
<name>A0A4R5NLA7_9LACO</name>
<organism evidence="15 16">
    <name type="scientific">Secundilactobacillus malefermentans</name>
    <dbReference type="NCBI Taxonomy" id="176292"/>
    <lineage>
        <taxon>Bacteria</taxon>
        <taxon>Bacillati</taxon>
        <taxon>Bacillota</taxon>
        <taxon>Bacilli</taxon>
        <taxon>Lactobacillales</taxon>
        <taxon>Lactobacillaceae</taxon>
        <taxon>Secundilactobacillus</taxon>
    </lineage>
</organism>
<evidence type="ECO:0000256" key="3">
    <source>
        <dbReference type="ARBA" id="ARBA00022516"/>
    </source>
</evidence>
<keyword evidence="16" id="KW-1185">Reference proteome</keyword>
<dbReference type="AlphaFoldDB" id="A0A4R5NLA7"/>
<protein>
    <recommendedName>
        <fullName evidence="14">DAGKc domain-containing protein</fullName>
    </recommendedName>
</protein>
<keyword evidence="13" id="KW-1133">Transmembrane helix</keyword>
<evidence type="ECO:0000313" key="16">
    <source>
        <dbReference type="Proteomes" id="UP000294854"/>
    </source>
</evidence>
<dbReference type="SMART" id="SM00046">
    <property type="entry name" value="DAGKc"/>
    <property type="match status" value="1"/>
</dbReference>
<sequence length="319" mass="36016">MATYFYIIINETAGGGKTRRLWPEIKQELDQRNINYDFTFSTYHKHAVQLAEQWAKHIDYNKIPNPVLLAIGGDGTFHESLTGLINAHVSPQIPIGYVPIGSGNDFARGMKMSLDWRHALTQILNCTHENIINIGTYNDTLKHERGIFTNNLGIGFDAAVVSRANHSKKKGLLNRFHLGSISYLASLIGVLYNQEAFPLTVHIDDKRDIYPKAFLVTTSNHPFFGGGVKILPPASVKDEALDLIIIERQNIFVLLFLLIMIFIGKHLNFKAVHHYHGKKIQLSISSIEFGQIDGEEMGGRYWDVYLGVQSYPVWIDPTI</sequence>
<keyword evidence="5" id="KW-0479">Metal-binding</keyword>
<keyword evidence="4" id="KW-0808">Transferase</keyword>
<dbReference type="GO" id="GO:0046872">
    <property type="term" value="F:metal ion binding"/>
    <property type="evidence" value="ECO:0007669"/>
    <property type="project" value="UniProtKB-KW"/>
</dbReference>
<keyword evidence="9" id="KW-0460">Magnesium</keyword>
<comment type="cofactor">
    <cofactor evidence="1">
        <name>Mg(2+)</name>
        <dbReference type="ChEBI" id="CHEBI:18420"/>
    </cofactor>
</comment>
<dbReference type="GO" id="GO:0005886">
    <property type="term" value="C:plasma membrane"/>
    <property type="evidence" value="ECO:0007669"/>
    <property type="project" value="TreeGrafter"/>
</dbReference>
<dbReference type="STRING" id="1122149.FD44_GL000630"/>
<comment type="caution">
    <text evidence="15">The sequence shown here is derived from an EMBL/GenBank/DDBJ whole genome shotgun (WGS) entry which is preliminary data.</text>
</comment>
<keyword evidence="13" id="KW-0812">Transmembrane</keyword>
<dbReference type="PANTHER" id="PTHR12358">
    <property type="entry name" value="SPHINGOSINE KINASE"/>
    <property type="match status" value="1"/>
</dbReference>
<dbReference type="Gene3D" id="3.40.50.10330">
    <property type="entry name" value="Probable inorganic polyphosphate/atp-NAD kinase, domain 1"/>
    <property type="match status" value="1"/>
</dbReference>
<dbReference type="PANTHER" id="PTHR12358:SF106">
    <property type="entry name" value="LIPID KINASE YEGS"/>
    <property type="match status" value="1"/>
</dbReference>
<dbReference type="InterPro" id="IPR017438">
    <property type="entry name" value="ATP-NAD_kinase_N"/>
</dbReference>
<dbReference type="InterPro" id="IPR045540">
    <property type="entry name" value="YegS/DAGK_C"/>
</dbReference>
<dbReference type="InterPro" id="IPR005218">
    <property type="entry name" value="Diacylglycerol/lipid_kinase"/>
</dbReference>
<dbReference type="SUPFAM" id="SSF111331">
    <property type="entry name" value="NAD kinase/diacylglycerol kinase-like"/>
    <property type="match status" value="1"/>
</dbReference>
<accession>A0A4R5NLA7</accession>
<dbReference type="PROSITE" id="PS50146">
    <property type="entry name" value="DAGK"/>
    <property type="match status" value="1"/>
</dbReference>
<evidence type="ECO:0000256" key="7">
    <source>
        <dbReference type="ARBA" id="ARBA00022777"/>
    </source>
</evidence>
<keyword evidence="7" id="KW-0418">Kinase</keyword>
<dbReference type="OrthoDB" id="9786026at2"/>
<dbReference type="Proteomes" id="UP000294854">
    <property type="component" value="Unassembled WGS sequence"/>
</dbReference>
<dbReference type="GO" id="GO:0008654">
    <property type="term" value="P:phospholipid biosynthetic process"/>
    <property type="evidence" value="ECO:0007669"/>
    <property type="project" value="UniProtKB-KW"/>
</dbReference>
<evidence type="ECO:0000256" key="5">
    <source>
        <dbReference type="ARBA" id="ARBA00022723"/>
    </source>
</evidence>
<dbReference type="InterPro" id="IPR050187">
    <property type="entry name" value="Lipid_Phosphate_FormReg"/>
</dbReference>
<dbReference type="Pfam" id="PF19279">
    <property type="entry name" value="YegS_C"/>
    <property type="match status" value="1"/>
</dbReference>
<keyword evidence="13" id="KW-0472">Membrane</keyword>
<dbReference type="InterPro" id="IPR001206">
    <property type="entry name" value="Diacylglycerol_kinase_cat_dom"/>
</dbReference>
<evidence type="ECO:0000256" key="9">
    <source>
        <dbReference type="ARBA" id="ARBA00022842"/>
    </source>
</evidence>
<evidence type="ECO:0000259" key="14">
    <source>
        <dbReference type="PROSITE" id="PS50146"/>
    </source>
</evidence>
<evidence type="ECO:0000313" key="15">
    <source>
        <dbReference type="EMBL" id="TDG75130.1"/>
    </source>
</evidence>
<evidence type="ECO:0000256" key="10">
    <source>
        <dbReference type="ARBA" id="ARBA00023098"/>
    </source>
</evidence>
<keyword evidence="6" id="KW-0547">Nucleotide-binding</keyword>
<evidence type="ECO:0000256" key="11">
    <source>
        <dbReference type="ARBA" id="ARBA00023209"/>
    </source>
</evidence>
<evidence type="ECO:0000256" key="13">
    <source>
        <dbReference type="SAM" id="Phobius"/>
    </source>
</evidence>
<keyword evidence="12" id="KW-1208">Phospholipid metabolism</keyword>
<reference evidence="15 16" key="1">
    <citation type="journal article" date="2019" name="Appl. Microbiol. Biotechnol.">
        <title>Uncovering carbohydrate metabolism through a genotype-phenotype association study of 56 lactic acid bacteria genomes.</title>
        <authorList>
            <person name="Buron-Moles G."/>
            <person name="Chailyan A."/>
            <person name="Dolejs I."/>
            <person name="Forster J."/>
            <person name="Miks M.H."/>
        </authorList>
    </citation>
    <scope>NUCLEOTIDE SEQUENCE [LARGE SCALE GENOMIC DNA]</scope>
    <source>
        <strain evidence="15 16">ATCC 49373</strain>
    </source>
</reference>
<feature type="domain" description="DAGKc" evidence="14">
    <location>
        <begin position="1"/>
        <end position="141"/>
    </location>
</feature>
<dbReference type="NCBIfam" id="TIGR00147">
    <property type="entry name" value="YegS/Rv2252/BmrU family lipid kinase"/>
    <property type="match status" value="1"/>
</dbReference>
<comment type="similarity">
    <text evidence="2">Belongs to the diacylglycerol/lipid kinase family.</text>
</comment>
<keyword evidence="10" id="KW-0443">Lipid metabolism</keyword>
<evidence type="ECO:0000256" key="12">
    <source>
        <dbReference type="ARBA" id="ARBA00023264"/>
    </source>
</evidence>
<keyword evidence="11" id="KW-0594">Phospholipid biosynthesis</keyword>
<evidence type="ECO:0000256" key="4">
    <source>
        <dbReference type="ARBA" id="ARBA00022679"/>
    </source>
</evidence>
<dbReference type="Gene3D" id="2.60.200.40">
    <property type="match status" value="1"/>
</dbReference>
<dbReference type="GO" id="GO:0005524">
    <property type="term" value="F:ATP binding"/>
    <property type="evidence" value="ECO:0007669"/>
    <property type="project" value="UniProtKB-KW"/>
</dbReference>
<keyword evidence="8" id="KW-0067">ATP-binding</keyword>
<evidence type="ECO:0000256" key="8">
    <source>
        <dbReference type="ARBA" id="ARBA00022840"/>
    </source>
</evidence>
<feature type="transmembrane region" description="Helical" evidence="13">
    <location>
        <begin position="251"/>
        <end position="269"/>
    </location>
</feature>
<evidence type="ECO:0000256" key="1">
    <source>
        <dbReference type="ARBA" id="ARBA00001946"/>
    </source>
</evidence>
<gene>
    <name evidence="15" type="ORF">C5L31_001007</name>
</gene>
<dbReference type="InterPro" id="IPR016064">
    <property type="entry name" value="NAD/diacylglycerol_kinase_sf"/>
</dbReference>
<evidence type="ECO:0000256" key="2">
    <source>
        <dbReference type="ARBA" id="ARBA00005983"/>
    </source>
</evidence>
<evidence type="ECO:0000256" key="6">
    <source>
        <dbReference type="ARBA" id="ARBA00022741"/>
    </source>
</evidence>
<dbReference type="RefSeq" id="WP_010620075.1">
    <property type="nucleotide sequence ID" value="NZ_CP042371.1"/>
</dbReference>
<proteinExistence type="inferred from homology"/>
<dbReference type="GO" id="GO:0016301">
    <property type="term" value="F:kinase activity"/>
    <property type="evidence" value="ECO:0007669"/>
    <property type="project" value="UniProtKB-KW"/>
</dbReference>
<dbReference type="Pfam" id="PF00781">
    <property type="entry name" value="DAGK_cat"/>
    <property type="match status" value="1"/>
</dbReference>